<dbReference type="Gene3D" id="3.40.50.620">
    <property type="entry name" value="HUPs"/>
    <property type="match status" value="1"/>
</dbReference>
<dbReference type="PANTHER" id="PTHR30336:SF20">
    <property type="entry name" value="DUF218 DOMAIN-CONTAINING PROTEIN"/>
    <property type="match status" value="1"/>
</dbReference>
<name>A0ABV9YYF3_9HYPH</name>
<dbReference type="RefSeq" id="WP_162799688.1">
    <property type="nucleotide sequence ID" value="NZ_JBHSJF010000004.1"/>
</dbReference>
<dbReference type="InterPro" id="IPR014729">
    <property type="entry name" value="Rossmann-like_a/b/a_fold"/>
</dbReference>
<protein>
    <submittedName>
        <fullName evidence="2">YdcF family protein</fullName>
    </submittedName>
</protein>
<evidence type="ECO:0000259" key="1">
    <source>
        <dbReference type="Pfam" id="PF02698"/>
    </source>
</evidence>
<reference evidence="3" key="1">
    <citation type="journal article" date="2019" name="Int. J. Syst. Evol. Microbiol.">
        <title>The Global Catalogue of Microorganisms (GCM) 10K type strain sequencing project: providing services to taxonomists for standard genome sequencing and annotation.</title>
        <authorList>
            <consortium name="The Broad Institute Genomics Platform"/>
            <consortium name="The Broad Institute Genome Sequencing Center for Infectious Disease"/>
            <person name="Wu L."/>
            <person name="Ma J."/>
        </authorList>
    </citation>
    <scope>NUCLEOTIDE SEQUENCE [LARGE SCALE GENOMIC DNA]</scope>
    <source>
        <strain evidence="3">CGMCC 1.16444</strain>
    </source>
</reference>
<keyword evidence="3" id="KW-1185">Reference proteome</keyword>
<evidence type="ECO:0000313" key="3">
    <source>
        <dbReference type="Proteomes" id="UP001595796"/>
    </source>
</evidence>
<comment type="caution">
    <text evidence="2">The sequence shown here is derived from an EMBL/GenBank/DDBJ whole genome shotgun (WGS) entry which is preliminary data.</text>
</comment>
<dbReference type="InterPro" id="IPR003848">
    <property type="entry name" value="DUF218"/>
</dbReference>
<feature type="domain" description="DUF218" evidence="1">
    <location>
        <begin position="39"/>
        <end position="182"/>
    </location>
</feature>
<dbReference type="PANTHER" id="PTHR30336">
    <property type="entry name" value="INNER MEMBRANE PROTEIN, PROBABLE PERMEASE"/>
    <property type="match status" value="1"/>
</dbReference>
<dbReference type="EMBL" id="JBHSJF010000004">
    <property type="protein sequence ID" value="MFC5067204.1"/>
    <property type="molecule type" value="Genomic_DNA"/>
</dbReference>
<accession>A0ABV9YYF3</accession>
<dbReference type="InterPro" id="IPR051599">
    <property type="entry name" value="Cell_Envelope_Assoc"/>
</dbReference>
<organism evidence="2 3">
    <name type="scientific">Flaviflagellibacter deserti</name>
    <dbReference type="NCBI Taxonomy" id="2267266"/>
    <lineage>
        <taxon>Bacteria</taxon>
        <taxon>Pseudomonadati</taxon>
        <taxon>Pseudomonadota</taxon>
        <taxon>Alphaproteobacteria</taxon>
        <taxon>Hyphomicrobiales</taxon>
        <taxon>Flaviflagellibacter</taxon>
    </lineage>
</organism>
<gene>
    <name evidence="2" type="ORF">ACFPFW_04145</name>
</gene>
<dbReference type="Pfam" id="PF02698">
    <property type="entry name" value="DUF218"/>
    <property type="match status" value="1"/>
</dbReference>
<proteinExistence type="predicted"/>
<evidence type="ECO:0000313" key="2">
    <source>
        <dbReference type="EMBL" id="MFC5067204.1"/>
    </source>
</evidence>
<sequence length="195" mass="21474">MRRFVRFVRLALIVTMLLAVAAVAEIAVYSVRSSDGPADAAVVLGAAVFGREPSPVFAERIRHAVDLYKAGKVRRIVMTGGLGGGDRVTEAEAARNWAVREGVPASDIVVENRSTTTFENLENAKPLLRENGLDSILVVSDPPHMRRSMMIAGRLGLNAEPSPTPTTRYVAWDSWLKFAIREAYFAQRCRWTTNC</sequence>
<dbReference type="CDD" id="cd06259">
    <property type="entry name" value="YdcF-like"/>
    <property type="match status" value="1"/>
</dbReference>
<dbReference type="Proteomes" id="UP001595796">
    <property type="component" value="Unassembled WGS sequence"/>
</dbReference>